<dbReference type="PANTHER" id="PTHR34703:SF1">
    <property type="entry name" value="ANTIPORTER SUBUNIT MNHG2-RELATED"/>
    <property type="match status" value="1"/>
</dbReference>
<keyword evidence="3" id="KW-0812">Transmembrane</keyword>
<dbReference type="Proteomes" id="UP000256727">
    <property type="component" value="Unassembled WGS sequence"/>
</dbReference>
<evidence type="ECO:0000256" key="2">
    <source>
        <dbReference type="SAM" id="MobiDB-lite"/>
    </source>
</evidence>
<comment type="similarity">
    <text evidence="1">Belongs to the CPA3 antiporters (TC 2.A.63) subunit G family.</text>
</comment>
<sequence>MNVPDLDWIQISDGIAAVLLVLGALMSTVAGIGLFRFPDQLSRMHAGTKPQVLGLLLVLMALAFAWRAWVWVPVLVLAWVLQMLTAPVSAHLVGRAGYRTKHLKPEFHYVDELADVVARQDDAGKPAATAHDQRTVPKDDPTDQQGRD</sequence>
<keyword evidence="3" id="KW-0472">Membrane</keyword>
<dbReference type="NCBIfam" id="TIGR01300">
    <property type="entry name" value="CPA3_mnhG_phaG"/>
    <property type="match status" value="1"/>
</dbReference>
<dbReference type="EMBL" id="QREH01000001">
    <property type="protein sequence ID" value="REE04090.1"/>
    <property type="molecule type" value="Genomic_DNA"/>
</dbReference>
<feature type="region of interest" description="Disordered" evidence="2">
    <location>
        <begin position="123"/>
        <end position="148"/>
    </location>
</feature>
<feature type="compositionally biased region" description="Basic and acidic residues" evidence="2">
    <location>
        <begin position="131"/>
        <end position="148"/>
    </location>
</feature>
<dbReference type="InterPro" id="IPR005133">
    <property type="entry name" value="PhaG_MnhG_YufB"/>
</dbReference>
<gene>
    <name evidence="4" type="ORF">C8E99_1915</name>
</gene>
<name>A0A3D9LDZ9_9MICC</name>
<keyword evidence="5" id="KW-1185">Reference proteome</keyword>
<dbReference type="RefSeq" id="WP_115932082.1">
    <property type="nucleotide sequence ID" value="NZ_QREH01000001.1"/>
</dbReference>
<comment type="caution">
    <text evidence="4">The sequence shown here is derived from an EMBL/GenBank/DDBJ whole genome shotgun (WGS) entry which is preliminary data.</text>
</comment>
<keyword evidence="3" id="KW-1133">Transmembrane helix</keyword>
<proteinExistence type="inferred from homology"/>
<evidence type="ECO:0000313" key="5">
    <source>
        <dbReference type="Proteomes" id="UP000256727"/>
    </source>
</evidence>
<dbReference type="AlphaFoldDB" id="A0A3D9LDZ9"/>
<dbReference type="NCBIfam" id="NF009314">
    <property type="entry name" value="PRK12674.1-2"/>
    <property type="match status" value="1"/>
</dbReference>
<protein>
    <submittedName>
        <fullName evidence="4">Multisubunit sodium/proton antiporter MrpG subunit</fullName>
    </submittedName>
</protein>
<dbReference type="PANTHER" id="PTHR34703">
    <property type="entry name" value="ANTIPORTER SUBUNIT MNHG2-RELATED"/>
    <property type="match status" value="1"/>
</dbReference>
<feature type="transmembrane region" description="Helical" evidence="3">
    <location>
        <begin position="15"/>
        <end position="38"/>
    </location>
</feature>
<accession>A0A3D9LDZ9</accession>
<reference evidence="4 5" key="1">
    <citation type="submission" date="2018-07" db="EMBL/GenBank/DDBJ databases">
        <title>Sequencing the genomes of 1000 actinobacteria strains.</title>
        <authorList>
            <person name="Klenk H.-P."/>
        </authorList>
    </citation>
    <scope>NUCLEOTIDE SEQUENCE [LARGE SCALE GENOMIC DNA]</scope>
    <source>
        <strain evidence="4 5">DSM 14442</strain>
    </source>
</reference>
<organism evidence="4 5">
    <name type="scientific">Citricoccus muralis</name>
    <dbReference type="NCBI Taxonomy" id="169134"/>
    <lineage>
        <taxon>Bacteria</taxon>
        <taxon>Bacillati</taxon>
        <taxon>Actinomycetota</taxon>
        <taxon>Actinomycetes</taxon>
        <taxon>Micrococcales</taxon>
        <taxon>Micrococcaceae</taxon>
        <taxon>Citricoccus</taxon>
    </lineage>
</organism>
<dbReference type="OrthoDB" id="3214257at2"/>
<dbReference type="Pfam" id="PF03334">
    <property type="entry name" value="PhaG_MnhG_YufB"/>
    <property type="match status" value="1"/>
</dbReference>
<evidence type="ECO:0000256" key="3">
    <source>
        <dbReference type="SAM" id="Phobius"/>
    </source>
</evidence>
<feature type="transmembrane region" description="Helical" evidence="3">
    <location>
        <begin position="75"/>
        <end position="94"/>
    </location>
</feature>
<evidence type="ECO:0000256" key="1">
    <source>
        <dbReference type="ARBA" id="ARBA00008404"/>
    </source>
</evidence>
<dbReference type="GO" id="GO:0015385">
    <property type="term" value="F:sodium:proton antiporter activity"/>
    <property type="evidence" value="ECO:0007669"/>
    <property type="project" value="TreeGrafter"/>
</dbReference>
<feature type="transmembrane region" description="Helical" evidence="3">
    <location>
        <begin position="50"/>
        <end position="69"/>
    </location>
</feature>
<evidence type="ECO:0000313" key="4">
    <source>
        <dbReference type="EMBL" id="REE04090.1"/>
    </source>
</evidence>